<comment type="caution">
    <text evidence="5">The sequence shown here is derived from an EMBL/GenBank/DDBJ whole genome shotgun (WGS) entry which is preliminary data.</text>
</comment>
<dbReference type="InterPro" id="IPR050362">
    <property type="entry name" value="Cation-dep_OMT"/>
</dbReference>
<dbReference type="Pfam" id="PF01596">
    <property type="entry name" value="Methyltransf_3"/>
    <property type="match status" value="1"/>
</dbReference>
<keyword evidence="1" id="KW-0489">Methyltransferase</keyword>
<dbReference type="GO" id="GO:0008757">
    <property type="term" value="F:S-adenosylmethionine-dependent methyltransferase activity"/>
    <property type="evidence" value="ECO:0007669"/>
    <property type="project" value="TreeGrafter"/>
</dbReference>
<dbReference type="PROSITE" id="PS51682">
    <property type="entry name" value="SAM_OMT_I"/>
    <property type="match status" value="1"/>
</dbReference>
<dbReference type="CDD" id="cd02440">
    <property type="entry name" value="AdoMet_MTases"/>
    <property type="match status" value="1"/>
</dbReference>
<dbReference type="AlphaFoldDB" id="A0A9P6ELD2"/>
<proteinExistence type="inferred from homology"/>
<keyword evidence="6" id="KW-1185">Reference proteome</keyword>
<dbReference type="EMBL" id="MU157836">
    <property type="protein sequence ID" value="KAF9531044.1"/>
    <property type="molecule type" value="Genomic_DNA"/>
</dbReference>
<accession>A0A9P6ELD2</accession>
<reference evidence="5" key="1">
    <citation type="submission" date="2020-11" db="EMBL/GenBank/DDBJ databases">
        <authorList>
            <consortium name="DOE Joint Genome Institute"/>
            <person name="Ahrendt S."/>
            <person name="Riley R."/>
            <person name="Andreopoulos W."/>
            <person name="Labutti K."/>
            <person name="Pangilinan J."/>
            <person name="Ruiz-Duenas F.J."/>
            <person name="Barrasa J.M."/>
            <person name="Sanchez-Garcia M."/>
            <person name="Camarero S."/>
            <person name="Miyauchi S."/>
            <person name="Serrano A."/>
            <person name="Linde D."/>
            <person name="Babiker R."/>
            <person name="Drula E."/>
            <person name="Ayuso-Fernandez I."/>
            <person name="Pacheco R."/>
            <person name="Padilla G."/>
            <person name="Ferreira P."/>
            <person name="Barriuso J."/>
            <person name="Kellner H."/>
            <person name="Castanera R."/>
            <person name="Alfaro M."/>
            <person name="Ramirez L."/>
            <person name="Pisabarro A.G."/>
            <person name="Kuo A."/>
            <person name="Tritt A."/>
            <person name="Lipzen A."/>
            <person name="He G."/>
            <person name="Yan M."/>
            <person name="Ng V."/>
            <person name="Cullen D."/>
            <person name="Martin F."/>
            <person name="Rosso M.-N."/>
            <person name="Henrissat B."/>
            <person name="Hibbett D."/>
            <person name="Martinez A.T."/>
            <person name="Grigoriev I.V."/>
        </authorList>
    </citation>
    <scope>NUCLEOTIDE SEQUENCE</scope>
    <source>
        <strain evidence="5">CBS 506.95</strain>
    </source>
</reference>
<gene>
    <name evidence="5" type="ORF">CPB83DRAFT_849233</name>
</gene>
<dbReference type="InterPro" id="IPR029063">
    <property type="entry name" value="SAM-dependent_MTases_sf"/>
</dbReference>
<protein>
    <submittedName>
        <fullName evidence="5">O-methyltransferase-domain-containing protein</fullName>
    </submittedName>
</protein>
<dbReference type="OrthoDB" id="10251242at2759"/>
<dbReference type="Proteomes" id="UP000807306">
    <property type="component" value="Unassembled WGS sequence"/>
</dbReference>
<evidence type="ECO:0000256" key="1">
    <source>
        <dbReference type="ARBA" id="ARBA00022603"/>
    </source>
</evidence>
<organism evidence="5 6">
    <name type="scientific">Crepidotus variabilis</name>
    <dbReference type="NCBI Taxonomy" id="179855"/>
    <lineage>
        <taxon>Eukaryota</taxon>
        <taxon>Fungi</taxon>
        <taxon>Dikarya</taxon>
        <taxon>Basidiomycota</taxon>
        <taxon>Agaricomycotina</taxon>
        <taxon>Agaricomycetes</taxon>
        <taxon>Agaricomycetidae</taxon>
        <taxon>Agaricales</taxon>
        <taxon>Agaricineae</taxon>
        <taxon>Crepidotaceae</taxon>
        <taxon>Crepidotus</taxon>
    </lineage>
</organism>
<evidence type="ECO:0000256" key="3">
    <source>
        <dbReference type="ARBA" id="ARBA00022691"/>
    </source>
</evidence>
<evidence type="ECO:0000256" key="4">
    <source>
        <dbReference type="ARBA" id="ARBA00023453"/>
    </source>
</evidence>
<dbReference type="SUPFAM" id="SSF53335">
    <property type="entry name" value="S-adenosyl-L-methionine-dependent methyltransferases"/>
    <property type="match status" value="1"/>
</dbReference>
<keyword evidence="2" id="KW-0808">Transferase</keyword>
<keyword evidence="3" id="KW-0949">S-adenosyl-L-methionine</keyword>
<dbReference type="GO" id="GO:0008171">
    <property type="term" value="F:O-methyltransferase activity"/>
    <property type="evidence" value="ECO:0007669"/>
    <property type="project" value="InterPro"/>
</dbReference>
<dbReference type="PANTHER" id="PTHR10509:SF14">
    <property type="entry name" value="CAFFEOYL-COA O-METHYLTRANSFERASE 3-RELATED"/>
    <property type="match status" value="1"/>
</dbReference>
<evidence type="ECO:0000313" key="6">
    <source>
        <dbReference type="Proteomes" id="UP000807306"/>
    </source>
</evidence>
<dbReference type="Gene3D" id="3.40.50.150">
    <property type="entry name" value="Vaccinia Virus protein VP39"/>
    <property type="match status" value="1"/>
</dbReference>
<dbReference type="PANTHER" id="PTHR10509">
    <property type="entry name" value="O-METHYLTRANSFERASE-RELATED"/>
    <property type="match status" value="1"/>
</dbReference>
<comment type="similarity">
    <text evidence="4">Belongs to the class I-like SAM-binding methyltransferase superfamily. Cation-dependent O-methyltransferase family.</text>
</comment>
<evidence type="ECO:0000313" key="5">
    <source>
        <dbReference type="EMBL" id="KAF9531044.1"/>
    </source>
</evidence>
<name>A0A9P6ELD2_9AGAR</name>
<dbReference type="InterPro" id="IPR002935">
    <property type="entry name" value="SAM_O-MeTrfase"/>
</dbReference>
<sequence>MSTTSSHYPIIPKEWSRVEEFNNALLIPKDDILDAVCKNNSAQGLPDIAVSPNEGKFLYLLAKSIGARRVIELGTLGGYSTIWLARALPEDGHVVTFELSEHHAKVAQENFIIAGVSNKIEIILGSATETLPKFKSKEDLKFDIAFVDADKANCILYHKELKRLVRKGGLIVR</sequence>
<evidence type="ECO:0000256" key="2">
    <source>
        <dbReference type="ARBA" id="ARBA00022679"/>
    </source>
</evidence>
<dbReference type="GO" id="GO:0032259">
    <property type="term" value="P:methylation"/>
    <property type="evidence" value="ECO:0007669"/>
    <property type="project" value="UniProtKB-KW"/>
</dbReference>